<dbReference type="AlphaFoldDB" id="A0A8X6N2M8"/>
<protein>
    <submittedName>
        <fullName evidence="1">Uncharacterized protein</fullName>
    </submittedName>
</protein>
<accession>A0A8X6N2M8</accession>
<sequence length="107" mass="12433">MLSSNSVFIEEGFLGNLFPVTFLITLDRQRCGSDICKTPVRLVFLATSKHHSKKTLEWSFLKLETTCWFIRWSNGPCSELEMDLGKFKFFKHKCLLICLDYGRECCP</sequence>
<evidence type="ECO:0000313" key="2">
    <source>
        <dbReference type="Proteomes" id="UP000887013"/>
    </source>
</evidence>
<evidence type="ECO:0000313" key="1">
    <source>
        <dbReference type="EMBL" id="GFS90908.1"/>
    </source>
</evidence>
<comment type="caution">
    <text evidence="1">The sequence shown here is derived from an EMBL/GenBank/DDBJ whole genome shotgun (WGS) entry which is preliminary data.</text>
</comment>
<organism evidence="1 2">
    <name type="scientific">Nephila pilipes</name>
    <name type="common">Giant wood spider</name>
    <name type="synonym">Nephila maculata</name>
    <dbReference type="NCBI Taxonomy" id="299642"/>
    <lineage>
        <taxon>Eukaryota</taxon>
        <taxon>Metazoa</taxon>
        <taxon>Ecdysozoa</taxon>
        <taxon>Arthropoda</taxon>
        <taxon>Chelicerata</taxon>
        <taxon>Arachnida</taxon>
        <taxon>Araneae</taxon>
        <taxon>Araneomorphae</taxon>
        <taxon>Entelegynae</taxon>
        <taxon>Araneoidea</taxon>
        <taxon>Nephilidae</taxon>
        <taxon>Nephila</taxon>
    </lineage>
</organism>
<reference evidence="1" key="1">
    <citation type="submission" date="2020-08" db="EMBL/GenBank/DDBJ databases">
        <title>Multicomponent nature underlies the extraordinary mechanical properties of spider dragline silk.</title>
        <authorList>
            <person name="Kono N."/>
            <person name="Nakamura H."/>
            <person name="Mori M."/>
            <person name="Yoshida Y."/>
            <person name="Ohtoshi R."/>
            <person name="Malay A.D."/>
            <person name="Moran D.A.P."/>
            <person name="Tomita M."/>
            <person name="Numata K."/>
            <person name="Arakawa K."/>
        </authorList>
    </citation>
    <scope>NUCLEOTIDE SEQUENCE</scope>
</reference>
<name>A0A8X6N2M8_NEPPI</name>
<keyword evidence="2" id="KW-1185">Reference proteome</keyword>
<gene>
    <name evidence="1" type="ORF">NPIL_673191</name>
</gene>
<proteinExistence type="predicted"/>
<dbReference type="Proteomes" id="UP000887013">
    <property type="component" value="Unassembled WGS sequence"/>
</dbReference>
<dbReference type="EMBL" id="BMAW01004800">
    <property type="protein sequence ID" value="GFS90908.1"/>
    <property type="molecule type" value="Genomic_DNA"/>
</dbReference>